<keyword evidence="2" id="KW-1185">Reference proteome</keyword>
<dbReference type="EMBL" id="AVOT02000093">
    <property type="protein sequence ID" value="MBW0461014.1"/>
    <property type="molecule type" value="Genomic_DNA"/>
</dbReference>
<evidence type="ECO:0000313" key="2">
    <source>
        <dbReference type="Proteomes" id="UP000765509"/>
    </source>
</evidence>
<organism evidence="1 2">
    <name type="scientific">Austropuccinia psidii MF-1</name>
    <dbReference type="NCBI Taxonomy" id="1389203"/>
    <lineage>
        <taxon>Eukaryota</taxon>
        <taxon>Fungi</taxon>
        <taxon>Dikarya</taxon>
        <taxon>Basidiomycota</taxon>
        <taxon>Pucciniomycotina</taxon>
        <taxon>Pucciniomycetes</taxon>
        <taxon>Pucciniales</taxon>
        <taxon>Sphaerophragmiaceae</taxon>
        <taxon>Austropuccinia</taxon>
    </lineage>
</organism>
<reference evidence="1" key="1">
    <citation type="submission" date="2021-03" db="EMBL/GenBank/DDBJ databases">
        <title>Draft genome sequence of rust myrtle Austropuccinia psidii MF-1, a brazilian biotype.</title>
        <authorList>
            <person name="Quecine M.C."/>
            <person name="Pachon D.M.R."/>
            <person name="Bonatelli M.L."/>
            <person name="Correr F.H."/>
            <person name="Franceschini L.M."/>
            <person name="Leite T.F."/>
            <person name="Margarido G.R.A."/>
            <person name="Almeida C.A."/>
            <person name="Ferrarezi J.A."/>
            <person name="Labate C.A."/>
        </authorList>
    </citation>
    <scope>NUCLEOTIDE SEQUENCE</scope>
    <source>
        <strain evidence="1">MF-1</strain>
    </source>
</reference>
<dbReference type="AlphaFoldDB" id="A0A9Q3B929"/>
<accession>A0A9Q3B929</accession>
<proteinExistence type="predicted"/>
<protein>
    <submittedName>
        <fullName evidence="1">Uncharacterized protein</fullName>
    </submittedName>
</protein>
<name>A0A9Q3B929_9BASI</name>
<gene>
    <name evidence="1" type="ORF">O181_000729</name>
</gene>
<evidence type="ECO:0000313" key="1">
    <source>
        <dbReference type="EMBL" id="MBW0461014.1"/>
    </source>
</evidence>
<comment type="caution">
    <text evidence="1">The sequence shown here is derived from an EMBL/GenBank/DDBJ whole genome shotgun (WGS) entry which is preliminary data.</text>
</comment>
<dbReference type="Proteomes" id="UP000765509">
    <property type="component" value="Unassembled WGS sequence"/>
</dbReference>
<sequence>MLNTHLSLIVVDTAQHPLIIESGANSSIVDREYHEKNFPNGKKKPLQTKAKKFKIPSEKMTSIGTIIKEIIIPHRKGNIRFYPEFVVLEDSHIQGLLLGKDY</sequence>